<proteinExistence type="predicted"/>
<protein>
    <submittedName>
        <fullName evidence="1">Uncharacterized protein</fullName>
    </submittedName>
</protein>
<dbReference type="Proteomes" id="UP000000600">
    <property type="component" value="Unassembled WGS sequence"/>
</dbReference>
<dbReference type="KEGG" id="ptm:GSPATT00036581001"/>
<reference evidence="1 2" key="1">
    <citation type="journal article" date="2006" name="Nature">
        <title>Global trends of whole-genome duplications revealed by the ciliate Paramecium tetraurelia.</title>
        <authorList>
            <consortium name="Genoscope"/>
            <person name="Aury J.-M."/>
            <person name="Jaillon O."/>
            <person name="Duret L."/>
            <person name="Noel B."/>
            <person name="Jubin C."/>
            <person name="Porcel B.M."/>
            <person name="Segurens B."/>
            <person name="Daubin V."/>
            <person name="Anthouard V."/>
            <person name="Aiach N."/>
            <person name="Arnaiz O."/>
            <person name="Billaut A."/>
            <person name="Beisson J."/>
            <person name="Blanc I."/>
            <person name="Bouhouche K."/>
            <person name="Camara F."/>
            <person name="Duharcourt S."/>
            <person name="Guigo R."/>
            <person name="Gogendeau D."/>
            <person name="Katinka M."/>
            <person name="Keller A.-M."/>
            <person name="Kissmehl R."/>
            <person name="Klotz C."/>
            <person name="Koll F."/>
            <person name="Le Moue A."/>
            <person name="Lepere C."/>
            <person name="Malinsky S."/>
            <person name="Nowacki M."/>
            <person name="Nowak J.K."/>
            <person name="Plattner H."/>
            <person name="Poulain J."/>
            <person name="Ruiz F."/>
            <person name="Serrano V."/>
            <person name="Zagulski M."/>
            <person name="Dessen P."/>
            <person name="Betermier M."/>
            <person name="Weissenbach J."/>
            <person name="Scarpelli C."/>
            <person name="Schachter V."/>
            <person name="Sperling L."/>
            <person name="Meyer E."/>
            <person name="Cohen J."/>
            <person name="Wincker P."/>
        </authorList>
    </citation>
    <scope>NUCLEOTIDE SEQUENCE [LARGE SCALE GENOMIC DNA]</scope>
    <source>
        <strain evidence="1 2">Stock d4-2</strain>
    </source>
</reference>
<name>A0CAI4_PARTE</name>
<dbReference type="RefSeq" id="XP_001435198.1">
    <property type="nucleotide sequence ID" value="XM_001435161.1"/>
</dbReference>
<organism evidence="1 2">
    <name type="scientific">Paramecium tetraurelia</name>
    <dbReference type="NCBI Taxonomy" id="5888"/>
    <lineage>
        <taxon>Eukaryota</taxon>
        <taxon>Sar</taxon>
        <taxon>Alveolata</taxon>
        <taxon>Ciliophora</taxon>
        <taxon>Intramacronucleata</taxon>
        <taxon>Oligohymenophorea</taxon>
        <taxon>Peniculida</taxon>
        <taxon>Parameciidae</taxon>
        <taxon>Paramecium</taxon>
    </lineage>
</organism>
<evidence type="ECO:0000313" key="1">
    <source>
        <dbReference type="EMBL" id="CAK67801.1"/>
    </source>
</evidence>
<gene>
    <name evidence="1" type="ORF">GSPATT00036581001</name>
</gene>
<sequence>MSVQMEFHYITEPYSLFDDIWSRNQNYVSQFVSQAVSLLH</sequence>
<dbReference type="AlphaFoldDB" id="A0CAI4"/>
<dbReference type="EMBL" id="CT868054">
    <property type="protein sequence ID" value="CAK67801.1"/>
    <property type="molecule type" value="Genomic_DNA"/>
</dbReference>
<accession>A0CAI4</accession>
<evidence type="ECO:0000313" key="2">
    <source>
        <dbReference type="Proteomes" id="UP000000600"/>
    </source>
</evidence>
<dbReference type="GeneID" id="5020983"/>
<dbReference type="HOGENOM" id="CLU_3300512_0_0_1"/>
<dbReference type="InParanoid" id="A0CAI4"/>
<keyword evidence="2" id="KW-1185">Reference proteome</keyword>